<name>Q08PG2_STIAD</name>
<evidence type="ECO:0000256" key="1">
    <source>
        <dbReference type="SAM" id="MobiDB-lite"/>
    </source>
</evidence>
<evidence type="ECO:0000313" key="3">
    <source>
        <dbReference type="Proteomes" id="UP000032702"/>
    </source>
</evidence>
<dbReference type="Proteomes" id="UP000032702">
    <property type="component" value="Unassembled WGS sequence"/>
</dbReference>
<comment type="caution">
    <text evidence="2">The sequence shown here is derived from an EMBL/GenBank/DDBJ whole genome shotgun (WGS) entry which is preliminary data.</text>
</comment>
<organism evidence="2 3">
    <name type="scientific">Stigmatella aurantiaca (strain DW4/3-1)</name>
    <dbReference type="NCBI Taxonomy" id="378806"/>
    <lineage>
        <taxon>Bacteria</taxon>
        <taxon>Pseudomonadati</taxon>
        <taxon>Myxococcota</taxon>
        <taxon>Myxococcia</taxon>
        <taxon>Myxococcales</taxon>
        <taxon>Cystobacterineae</taxon>
        <taxon>Archangiaceae</taxon>
        <taxon>Stigmatella</taxon>
    </lineage>
</organism>
<dbReference type="EMBL" id="AAMD01000243">
    <property type="protein sequence ID" value="EAU62365.1"/>
    <property type="molecule type" value="Genomic_DNA"/>
</dbReference>
<feature type="region of interest" description="Disordered" evidence="1">
    <location>
        <begin position="221"/>
        <end position="242"/>
    </location>
</feature>
<evidence type="ECO:0000313" key="2">
    <source>
        <dbReference type="EMBL" id="EAU62365.1"/>
    </source>
</evidence>
<protein>
    <submittedName>
        <fullName evidence="2">Uncharacterized protein</fullName>
    </submittedName>
</protein>
<sequence>MRWWAPSRPSWPARARRCWRSARGPSSPPRTCRFRRRWSFWPPSCRSTPWPRTPRRASPPSWRSGLRTGKTAEPSSRGGRCPGRRRGEEVQLEQRLSVHPELVRLHPPVQVRARHPPRLAHLAQQLALLDLRARFHADAREVEVGGVEASAVVDDDRVARAVVVARHHHHAHVGGVHGRAGIPIDVRAEVLALELAVEGALVAVGRGEAVLARPGEVLGEEERTERLGKGRGEGGPVRGHPGLHRLGRLDVFARHAQLPVRVARVHHLQRAGQGHGRVSIRREAQHLHLGGARRLLHGKSGDGLPAARGLVEAQRPPSQRSGGGSVQAPHRDEHGIPGLGRAGLDGEARLRLGAPGQQAECHQEQAQGRGPAAGRDDRRHAGTFYTGKPRAPLTRRAPRVLALLPGSVRGLDGQLPHSQVPRAWKAFVHHSDFVWSRSERPGGEQGLATFREPGRLPTFWLGLLQPGG</sequence>
<proteinExistence type="predicted"/>
<feature type="region of interest" description="Disordered" evidence="1">
    <location>
        <begin position="313"/>
        <end position="343"/>
    </location>
</feature>
<feature type="compositionally biased region" description="Basic and acidic residues" evidence="1">
    <location>
        <begin position="221"/>
        <end position="232"/>
    </location>
</feature>
<dbReference type="AlphaFoldDB" id="Q08PG2"/>
<feature type="region of interest" description="Disordered" evidence="1">
    <location>
        <begin position="355"/>
        <end position="392"/>
    </location>
</feature>
<gene>
    <name evidence="2" type="ORF">STIAU_4847</name>
</gene>
<accession>Q08PG2</accession>
<feature type="region of interest" description="Disordered" evidence="1">
    <location>
        <begin position="46"/>
        <end position="87"/>
    </location>
</feature>
<reference evidence="2 3" key="1">
    <citation type="submission" date="2006-04" db="EMBL/GenBank/DDBJ databases">
        <authorList>
            <person name="Nierman W.C."/>
        </authorList>
    </citation>
    <scope>NUCLEOTIDE SEQUENCE [LARGE SCALE GENOMIC DNA]</scope>
    <source>
        <strain evidence="2 3">DW4/3-1</strain>
    </source>
</reference>